<comment type="caution">
    <text evidence="5">The sequence shown here is derived from an EMBL/GenBank/DDBJ whole genome shotgun (WGS) entry which is preliminary data.</text>
</comment>
<dbReference type="FunFam" id="3.40.50.720:FF:000084">
    <property type="entry name" value="Short-chain dehydrogenase reductase"/>
    <property type="match status" value="1"/>
</dbReference>
<proteinExistence type="inferred from homology"/>
<dbReference type="InterPro" id="IPR036291">
    <property type="entry name" value="NAD(P)-bd_dom_sf"/>
</dbReference>
<dbReference type="InterPro" id="IPR002347">
    <property type="entry name" value="SDR_fam"/>
</dbReference>
<dbReference type="Proteomes" id="UP000589716">
    <property type="component" value="Unassembled WGS sequence"/>
</dbReference>
<gene>
    <name evidence="5" type="ORF">H0I39_00315</name>
</gene>
<dbReference type="SMART" id="SM00822">
    <property type="entry name" value="PKS_KR"/>
    <property type="match status" value="1"/>
</dbReference>
<dbReference type="Gene3D" id="3.40.50.720">
    <property type="entry name" value="NAD(P)-binding Rossmann-like Domain"/>
    <property type="match status" value="1"/>
</dbReference>
<evidence type="ECO:0000313" key="6">
    <source>
        <dbReference type="Proteomes" id="UP000589716"/>
    </source>
</evidence>
<dbReference type="InterPro" id="IPR051122">
    <property type="entry name" value="SDR_DHRS6-like"/>
</dbReference>
<dbReference type="Pfam" id="PF13561">
    <property type="entry name" value="adh_short_C2"/>
    <property type="match status" value="1"/>
</dbReference>
<dbReference type="SUPFAM" id="SSF51735">
    <property type="entry name" value="NAD(P)-binding Rossmann-fold domains"/>
    <property type="match status" value="1"/>
</dbReference>
<dbReference type="PANTHER" id="PTHR43477:SF4">
    <property type="entry name" value="DEHYDROGENASE_REDUCTASE SDR FAMILY MEMBER 6"/>
    <property type="match status" value="1"/>
</dbReference>
<protein>
    <submittedName>
        <fullName evidence="5">SDR family oxidoreductase</fullName>
    </submittedName>
</protein>
<dbReference type="EMBL" id="JACCKX010000001">
    <property type="protein sequence ID" value="NZA00610.1"/>
    <property type="molecule type" value="Genomic_DNA"/>
</dbReference>
<evidence type="ECO:0000256" key="2">
    <source>
        <dbReference type="ARBA" id="ARBA00023002"/>
    </source>
</evidence>
<feature type="domain" description="Ketoreductase" evidence="4">
    <location>
        <begin position="8"/>
        <end position="187"/>
    </location>
</feature>
<dbReference type="PRINTS" id="PR00081">
    <property type="entry name" value="GDHRDH"/>
</dbReference>
<accession>A0A853IUT8</accession>
<comment type="similarity">
    <text evidence="1">Belongs to the short-chain dehydrogenases/reductases (SDR) family.</text>
</comment>
<dbReference type="PANTHER" id="PTHR43477">
    <property type="entry name" value="DIHYDROANTICAPSIN 7-DEHYDROGENASE"/>
    <property type="match status" value="1"/>
</dbReference>
<evidence type="ECO:0000259" key="4">
    <source>
        <dbReference type="SMART" id="SM00822"/>
    </source>
</evidence>
<evidence type="ECO:0000256" key="1">
    <source>
        <dbReference type="ARBA" id="ARBA00006484"/>
    </source>
</evidence>
<dbReference type="GO" id="GO:0016491">
    <property type="term" value="F:oxidoreductase activity"/>
    <property type="evidence" value="ECO:0007669"/>
    <property type="project" value="UniProtKB-KW"/>
</dbReference>
<keyword evidence="2" id="KW-0560">Oxidoreductase</keyword>
<keyword evidence="6" id="KW-1185">Reference proteome</keyword>
<reference evidence="5 6" key="1">
    <citation type="submission" date="2020-07" db="EMBL/GenBank/DDBJ databases">
        <authorList>
            <person name="Maaloum M."/>
        </authorList>
    </citation>
    <scope>NUCLEOTIDE SEQUENCE [LARGE SCALE GENOMIC DNA]</scope>
    <source>
        <strain evidence="5 6">GCS-AN-3</strain>
    </source>
</reference>
<organism evidence="5 6">
    <name type="scientific">Ottowia beijingensis</name>
    <dbReference type="NCBI Taxonomy" id="1207057"/>
    <lineage>
        <taxon>Bacteria</taxon>
        <taxon>Pseudomonadati</taxon>
        <taxon>Pseudomonadota</taxon>
        <taxon>Betaproteobacteria</taxon>
        <taxon>Burkholderiales</taxon>
        <taxon>Comamonadaceae</taxon>
        <taxon>Ottowia</taxon>
    </lineage>
</organism>
<dbReference type="InterPro" id="IPR057326">
    <property type="entry name" value="KR_dom"/>
</dbReference>
<evidence type="ECO:0000313" key="5">
    <source>
        <dbReference type="EMBL" id="NZA00610.1"/>
    </source>
</evidence>
<name>A0A853IUT8_9BURK</name>
<keyword evidence="3" id="KW-0520">NAD</keyword>
<dbReference type="RefSeq" id="WP_180549176.1">
    <property type="nucleotide sequence ID" value="NZ_JACCKX010000001.1"/>
</dbReference>
<sequence length="262" mass="26512">MDLQLKDKVVLITGASKGIGLACARAFVAEGARVALAARGADVLQAAAAELRATGAEVLAVPADLGDATQAEQLAHAVTEQFGPIDVLVNSAGAARRTLPQELTVADWHAAMDAKFFTYLHAMQAVLPAMRARGSGVVVNVIGAGGKVASPTHLAGGAANAALMLATAGLAHAHAAAGLRINAVNPGPVLTARLQQGLEAEARLAGITPEQARERATQRAAMGRIATPEEIADVVVFLASARASYVNGAIVAMDGATTPIVV</sequence>
<dbReference type="AlphaFoldDB" id="A0A853IUT8"/>
<evidence type="ECO:0000256" key="3">
    <source>
        <dbReference type="ARBA" id="ARBA00023027"/>
    </source>
</evidence>